<dbReference type="Gene3D" id="1.20.1260.10">
    <property type="match status" value="1"/>
</dbReference>
<evidence type="ECO:0000259" key="3">
    <source>
        <dbReference type="Pfam" id="PF13628"/>
    </source>
</evidence>
<accession>A0ABW3SW37</accession>
<keyword evidence="2" id="KW-0732">Signal</keyword>
<dbReference type="RefSeq" id="WP_377532826.1">
    <property type="nucleotide sequence ID" value="NZ_JBHTLD010000370.1"/>
</dbReference>
<comment type="caution">
    <text evidence="4">The sequence shown here is derived from an EMBL/GenBank/DDBJ whole genome shotgun (WGS) entry which is preliminary data.</text>
</comment>
<keyword evidence="5" id="KW-1185">Reference proteome</keyword>
<feature type="coiled-coil region" evidence="1">
    <location>
        <begin position="140"/>
        <end position="189"/>
    </location>
</feature>
<reference evidence="5" key="1">
    <citation type="journal article" date="2019" name="Int. J. Syst. Evol. Microbiol.">
        <title>The Global Catalogue of Microorganisms (GCM) 10K type strain sequencing project: providing services to taxonomists for standard genome sequencing and annotation.</title>
        <authorList>
            <consortium name="The Broad Institute Genomics Platform"/>
            <consortium name="The Broad Institute Genome Sequencing Center for Infectious Disease"/>
            <person name="Wu L."/>
            <person name="Ma J."/>
        </authorList>
    </citation>
    <scope>NUCLEOTIDE SEQUENCE [LARGE SCALE GENOMIC DNA]</scope>
    <source>
        <strain evidence="5">JCM 31319</strain>
    </source>
</reference>
<gene>
    <name evidence="4" type="ORF">ACFQ2O_21260</name>
</gene>
<dbReference type="Pfam" id="PF13628">
    <property type="entry name" value="DUF4142"/>
    <property type="match status" value="1"/>
</dbReference>
<feature type="domain" description="DUF4142" evidence="3">
    <location>
        <begin position="49"/>
        <end position="185"/>
    </location>
</feature>
<feature type="chain" id="PRO_5045300200" evidence="2">
    <location>
        <begin position="22"/>
        <end position="196"/>
    </location>
</feature>
<keyword evidence="1" id="KW-0175">Coiled coil</keyword>
<protein>
    <submittedName>
        <fullName evidence="4">DUF4142 domain-containing protein</fullName>
    </submittedName>
</protein>
<organism evidence="4 5">
    <name type="scientific">Pontibacter rugosus</name>
    <dbReference type="NCBI Taxonomy" id="1745966"/>
    <lineage>
        <taxon>Bacteria</taxon>
        <taxon>Pseudomonadati</taxon>
        <taxon>Bacteroidota</taxon>
        <taxon>Cytophagia</taxon>
        <taxon>Cytophagales</taxon>
        <taxon>Hymenobacteraceae</taxon>
        <taxon>Pontibacter</taxon>
    </lineage>
</organism>
<evidence type="ECO:0000313" key="5">
    <source>
        <dbReference type="Proteomes" id="UP001597094"/>
    </source>
</evidence>
<feature type="signal peptide" evidence="2">
    <location>
        <begin position="1"/>
        <end position="21"/>
    </location>
</feature>
<dbReference type="PROSITE" id="PS51257">
    <property type="entry name" value="PROKAR_LIPOPROTEIN"/>
    <property type="match status" value="1"/>
</dbReference>
<dbReference type="PANTHER" id="PTHR38593:SF1">
    <property type="entry name" value="BLR2558 PROTEIN"/>
    <property type="match status" value="1"/>
</dbReference>
<dbReference type="InterPro" id="IPR012347">
    <property type="entry name" value="Ferritin-like"/>
</dbReference>
<proteinExistence type="predicted"/>
<name>A0ABW3SW37_9BACT</name>
<evidence type="ECO:0000313" key="4">
    <source>
        <dbReference type="EMBL" id="MFD1188751.1"/>
    </source>
</evidence>
<dbReference type="PANTHER" id="PTHR38593">
    <property type="entry name" value="BLR2558 PROTEIN"/>
    <property type="match status" value="1"/>
</dbReference>
<dbReference type="EMBL" id="JBHTLD010000370">
    <property type="protein sequence ID" value="MFD1188751.1"/>
    <property type="molecule type" value="Genomic_DNA"/>
</dbReference>
<dbReference type="InterPro" id="IPR025419">
    <property type="entry name" value="DUF4142"/>
</dbReference>
<dbReference type="Proteomes" id="UP001597094">
    <property type="component" value="Unassembled WGS sequence"/>
</dbReference>
<sequence length="196" mass="21888">MKKLMMIGCCLAGTLAFTSCGSGEGNTEATNQTGTPTVAGVDSTITDENKELLAFAARNNMLQIELGRMATTKGNSENARTYGQQLTDWYTTKQQELQELAQQYGVNVPQQLESDQQEHLEEARNADANEFDKEYWESVTKAQQDAIDQFESNLNDVEEADATAFTLWARNTSKELRAQMEQAKAYQLEHNNNNSI</sequence>
<evidence type="ECO:0000256" key="1">
    <source>
        <dbReference type="SAM" id="Coils"/>
    </source>
</evidence>
<evidence type="ECO:0000256" key="2">
    <source>
        <dbReference type="SAM" id="SignalP"/>
    </source>
</evidence>